<keyword evidence="2" id="KW-1185">Reference proteome</keyword>
<dbReference type="Gramene" id="evm.model.06.1238">
    <property type="protein sequence ID" value="cds.evm.model.06.1238"/>
    <property type="gene ID" value="evm.TU.06.1238"/>
</dbReference>
<dbReference type="Proteomes" id="UP000596661">
    <property type="component" value="Chromosome 6"/>
</dbReference>
<reference evidence="1" key="2">
    <citation type="submission" date="2021-03" db="UniProtKB">
        <authorList>
            <consortium name="EnsemblPlants"/>
        </authorList>
    </citation>
    <scope>IDENTIFICATION</scope>
</reference>
<sequence>MPHIELYEGRIDPRTHLAKYNKMMQVARVSDDAKCLCFSLTLTKSAEDWWKHVALESLDSWKELHSAFRKQFISMRDLDMESPPQRPRMMSLPITFTEDDARNAIRLTEVDLTPYPIQLQGRPTPIDFGAVTFIKHLCMKFPCNNGYIGTVKGDKKSARHCYNVSTRAVFIVREEAPIDPRMEAQVETEAIWEDFEDELDPRDRKNFRAN</sequence>
<dbReference type="PANTHER" id="PTHR33223">
    <property type="entry name" value="CCHC-TYPE DOMAIN-CONTAINING PROTEIN"/>
    <property type="match status" value="1"/>
</dbReference>
<reference evidence="1" key="1">
    <citation type="submission" date="2018-11" db="EMBL/GenBank/DDBJ databases">
        <authorList>
            <person name="Grassa J C."/>
        </authorList>
    </citation>
    <scope>NUCLEOTIDE SEQUENCE [LARGE SCALE GENOMIC DNA]</scope>
</reference>
<dbReference type="PANTHER" id="PTHR33223:SF10">
    <property type="entry name" value="AMINOTRANSFERASE-LIKE PLANT MOBILE DOMAIN-CONTAINING PROTEIN"/>
    <property type="match status" value="1"/>
</dbReference>
<dbReference type="AlphaFoldDB" id="A0A803PTM7"/>
<name>A0A803PTM7_CANSA</name>
<evidence type="ECO:0000313" key="2">
    <source>
        <dbReference type="Proteomes" id="UP000596661"/>
    </source>
</evidence>
<dbReference type="EnsemblPlants" id="evm.model.06.1238">
    <property type="protein sequence ID" value="cds.evm.model.06.1238"/>
    <property type="gene ID" value="evm.TU.06.1238"/>
</dbReference>
<evidence type="ECO:0000313" key="1">
    <source>
        <dbReference type="EnsemblPlants" id="cds.evm.model.06.1238"/>
    </source>
</evidence>
<dbReference type="EMBL" id="UZAU01000598">
    <property type="status" value="NOT_ANNOTATED_CDS"/>
    <property type="molecule type" value="Genomic_DNA"/>
</dbReference>
<evidence type="ECO:0008006" key="3">
    <source>
        <dbReference type="Google" id="ProtNLM"/>
    </source>
</evidence>
<protein>
    <recommendedName>
        <fullName evidence="3">Retrotransposon gag domain-containing protein</fullName>
    </recommendedName>
</protein>
<accession>A0A803PTM7</accession>
<proteinExistence type="predicted"/>
<organism evidence="1 2">
    <name type="scientific">Cannabis sativa</name>
    <name type="common">Hemp</name>
    <name type="synonym">Marijuana</name>
    <dbReference type="NCBI Taxonomy" id="3483"/>
    <lineage>
        <taxon>Eukaryota</taxon>
        <taxon>Viridiplantae</taxon>
        <taxon>Streptophyta</taxon>
        <taxon>Embryophyta</taxon>
        <taxon>Tracheophyta</taxon>
        <taxon>Spermatophyta</taxon>
        <taxon>Magnoliopsida</taxon>
        <taxon>eudicotyledons</taxon>
        <taxon>Gunneridae</taxon>
        <taxon>Pentapetalae</taxon>
        <taxon>rosids</taxon>
        <taxon>fabids</taxon>
        <taxon>Rosales</taxon>
        <taxon>Cannabaceae</taxon>
        <taxon>Cannabis</taxon>
    </lineage>
</organism>